<reference evidence="4" key="1">
    <citation type="submission" date="2015-09" db="EMBL/GenBank/DDBJ databases">
        <authorList>
            <consortium name="Pathogen Informatics"/>
        </authorList>
    </citation>
    <scope>NUCLEOTIDE SEQUENCE [LARGE SCALE GENOMIC DNA]</scope>
    <source>
        <strain evidence="4">Lake Konstanz</strain>
    </source>
</reference>
<feature type="compositionally biased region" description="Low complexity" evidence="1">
    <location>
        <begin position="194"/>
        <end position="204"/>
    </location>
</feature>
<proteinExistence type="predicted"/>
<dbReference type="AlphaFoldDB" id="A0A0S4IY20"/>
<dbReference type="Proteomes" id="UP000051952">
    <property type="component" value="Unassembled WGS sequence"/>
</dbReference>
<dbReference type="VEuPathDB" id="TriTrypDB:BSAL_68530"/>
<organism evidence="3 4">
    <name type="scientific">Bodo saltans</name>
    <name type="common">Flagellated protozoan</name>
    <dbReference type="NCBI Taxonomy" id="75058"/>
    <lineage>
        <taxon>Eukaryota</taxon>
        <taxon>Discoba</taxon>
        <taxon>Euglenozoa</taxon>
        <taxon>Kinetoplastea</taxon>
        <taxon>Metakinetoplastina</taxon>
        <taxon>Eubodonida</taxon>
        <taxon>Bodonidae</taxon>
        <taxon>Bodo</taxon>
    </lineage>
</organism>
<sequence>MWACSTLAPPTIGATLTAVNHSFVESSVANGSAVPFAIVGGATTVSYLAVGVTTPLIFLRSQSMERVGLLTAPPLAFNISLTSAAFQLLYYYVGNVTAVQGATTSGCTKTKKKVGLRKKCGSVKKGGKNCPNFSELFFFHWSERGMACSFFLRIARRKVQGFRIISPHNTVPPQQYTPFKKKERGTLLQGDLNLTPPLSSTSYYPKKKKKGQD</sequence>
<evidence type="ECO:0000256" key="1">
    <source>
        <dbReference type="SAM" id="MobiDB-lite"/>
    </source>
</evidence>
<dbReference type="EMBL" id="CYKH01000476">
    <property type="protein sequence ID" value="CUF98625.1"/>
    <property type="molecule type" value="Genomic_DNA"/>
</dbReference>
<keyword evidence="4" id="KW-1185">Reference proteome</keyword>
<name>A0A0S4IY20_BODSA</name>
<feature type="region of interest" description="Disordered" evidence="1">
    <location>
        <begin position="189"/>
        <end position="213"/>
    </location>
</feature>
<accession>A0A0S4IY20</accession>
<keyword evidence="2" id="KW-1133">Transmembrane helix</keyword>
<evidence type="ECO:0000313" key="4">
    <source>
        <dbReference type="Proteomes" id="UP000051952"/>
    </source>
</evidence>
<feature type="transmembrane region" description="Helical" evidence="2">
    <location>
        <begin position="33"/>
        <end position="58"/>
    </location>
</feature>
<keyword evidence="2" id="KW-0472">Membrane</keyword>
<keyword evidence="2 3" id="KW-0812">Transmembrane</keyword>
<protein>
    <submittedName>
        <fullName evidence="3">Transmembrane protein, putative</fullName>
    </submittedName>
</protein>
<evidence type="ECO:0000256" key="2">
    <source>
        <dbReference type="SAM" id="Phobius"/>
    </source>
</evidence>
<evidence type="ECO:0000313" key="3">
    <source>
        <dbReference type="EMBL" id="CUF98625.1"/>
    </source>
</evidence>
<gene>
    <name evidence="3" type="ORF">BSAL_68530</name>
</gene>